<name>A0ABR2ZQW2_9AGAR</name>
<sequence length="179" mass="20839">MNLVPYLKDHLEQALMLETVIYNEWLSWLLDSAFFTKVPKVQNIDFQFMSDPAPLETMDLSFAWEELHHLTMEYDHQDLLGRIFQGLHRARKLKSLRYVGQPFFPEHAPFATTKTKPEDIHHVSLNIDSLIINMIHPAGFYGLLHNFFSPLTIPFLTSLEIVCTSPYYAREMGTVVDLQ</sequence>
<feature type="non-terminal residue" evidence="1">
    <location>
        <position position="179"/>
    </location>
</feature>
<protein>
    <submittedName>
        <fullName evidence="1">Uncharacterized protein</fullName>
    </submittedName>
</protein>
<reference evidence="1 2" key="1">
    <citation type="submission" date="2024-05" db="EMBL/GenBank/DDBJ databases">
        <title>A draft genome resource for the thread blight pathogen Marasmius tenuissimus strain MS-2.</title>
        <authorList>
            <person name="Yulfo-Soto G.E."/>
            <person name="Baruah I.K."/>
            <person name="Amoako-Attah I."/>
            <person name="Bukari Y."/>
            <person name="Meinhardt L.W."/>
            <person name="Bailey B.A."/>
            <person name="Cohen S.P."/>
        </authorList>
    </citation>
    <scope>NUCLEOTIDE SEQUENCE [LARGE SCALE GENOMIC DNA]</scope>
    <source>
        <strain evidence="1 2">MS-2</strain>
    </source>
</reference>
<proteinExistence type="predicted"/>
<dbReference type="EMBL" id="JBBXMP010000070">
    <property type="protein sequence ID" value="KAL0063971.1"/>
    <property type="molecule type" value="Genomic_DNA"/>
</dbReference>
<gene>
    <name evidence="1" type="ORF">AAF712_009161</name>
</gene>
<comment type="caution">
    <text evidence="1">The sequence shown here is derived from an EMBL/GenBank/DDBJ whole genome shotgun (WGS) entry which is preliminary data.</text>
</comment>
<dbReference type="Proteomes" id="UP001437256">
    <property type="component" value="Unassembled WGS sequence"/>
</dbReference>
<organism evidence="1 2">
    <name type="scientific">Marasmius tenuissimus</name>
    <dbReference type="NCBI Taxonomy" id="585030"/>
    <lineage>
        <taxon>Eukaryota</taxon>
        <taxon>Fungi</taxon>
        <taxon>Dikarya</taxon>
        <taxon>Basidiomycota</taxon>
        <taxon>Agaricomycotina</taxon>
        <taxon>Agaricomycetes</taxon>
        <taxon>Agaricomycetidae</taxon>
        <taxon>Agaricales</taxon>
        <taxon>Marasmiineae</taxon>
        <taxon>Marasmiaceae</taxon>
        <taxon>Marasmius</taxon>
    </lineage>
</organism>
<accession>A0ABR2ZQW2</accession>
<keyword evidence="2" id="KW-1185">Reference proteome</keyword>
<evidence type="ECO:0000313" key="1">
    <source>
        <dbReference type="EMBL" id="KAL0063971.1"/>
    </source>
</evidence>
<evidence type="ECO:0000313" key="2">
    <source>
        <dbReference type="Proteomes" id="UP001437256"/>
    </source>
</evidence>